<dbReference type="GO" id="GO:0010498">
    <property type="term" value="P:proteasomal protein catabolic process"/>
    <property type="evidence" value="ECO:0007669"/>
    <property type="project" value="UniProtKB-ARBA"/>
</dbReference>
<evidence type="ECO:0000313" key="5">
    <source>
        <dbReference type="EMBL" id="GAT94313.1"/>
    </source>
</evidence>
<dbReference type="PANTHER" id="PTHR32194">
    <property type="entry name" value="METALLOPROTEASE TLDD"/>
    <property type="match status" value="1"/>
</dbReference>
<dbReference type="InterPro" id="IPR029055">
    <property type="entry name" value="Ntn_hydrolases_N"/>
</dbReference>
<dbReference type="GO" id="GO:0005737">
    <property type="term" value="C:cytoplasm"/>
    <property type="evidence" value="ECO:0007669"/>
    <property type="project" value="UniProtKB-ARBA"/>
</dbReference>
<dbReference type="Pfam" id="PF00227">
    <property type="entry name" value="Proteasome"/>
    <property type="match status" value="1"/>
</dbReference>
<dbReference type="VEuPathDB" id="AmoebaDB:EHI7A_134550"/>
<dbReference type="VEuPathDB" id="AmoebaDB:EHI8A_150090"/>
<dbReference type="InterPro" id="IPR001353">
    <property type="entry name" value="Proteasome_sua/b"/>
</dbReference>
<dbReference type="VEuPathDB" id="AmoebaDB:EHI_174670"/>
<dbReference type="PANTHER" id="PTHR32194:SF2">
    <property type="entry name" value="PROTEASOME SUBUNIT BETA TYPE-1"/>
    <property type="match status" value="1"/>
</dbReference>
<evidence type="ECO:0000313" key="6">
    <source>
        <dbReference type="Proteomes" id="UP000078387"/>
    </source>
</evidence>
<dbReference type="Gene3D" id="3.60.20.10">
    <property type="entry name" value="Glutamine Phosphoribosylpyrophosphate, subunit 1, domain 1"/>
    <property type="match status" value="1"/>
</dbReference>
<comment type="subcellular location">
    <subcellularLocation>
        <location evidence="1">Nucleus</location>
    </subcellularLocation>
</comment>
<dbReference type="AlphaFoldDB" id="A0A5K1VC38"/>
<feature type="compositionally biased region" description="Polar residues" evidence="4">
    <location>
        <begin position="1"/>
        <end position="11"/>
    </location>
</feature>
<comment type="caution">
    <text evidence="5">The sequence shown here is derived from an EMBL/GenBank/DDBJ whole genome shotgun (WGS) entry which is preliminary data.</text>
</comment>
<dbReference type="GO" id="GO:0005634">
    <property type="term" value="C:nucleus"/>
    <property type="evidence" value="ECO:0007669"/>
    <property type="project" value="UniProtKB-SubCell"/>
</dbReference>
<dbReference type="OMA" id="CSGCWCD"/>
<dbReference type="VEuPathDB" id="AmoebaDB:KM1_222630"/>
<accession>A0A5K1VC38</accession>
<dbReference type="Proteomes" id="UP000078387">
    <property type="component" value="Unassembled WGS sequence"/>
</dbReference>
<evidence type="ECO:0000256" key="1">
    <source>
        <dbReference type="ARBA" id="ARBA00004123"/>
    </source>
</evidence>
<name>A0A5K1VC38_ENTHI</name>
<reference evidence="5 6" key="1">
    <citation type="submission" date="2016-05" db="EMBL/GenBank/DDBJ databases">
        <title>First whole genome sequencing of Entamoeba histolytica HM1:IMSS-clone-6.</title>
        <authorList>
            <person name="Mukherjee Avik.K."/>
            <person name="Izumyama S."/>
            <person name="Nakada-Tsukui K."/>
            <person name="Nozaki T."/>
        </authorList>
    </citation>
    <scope>NUCLEOTIDE SEQUENCE [LARGE SCALE GENOMIC DNA]</scope>
    <source>
        <strain evidence="5 6">HM1:IMSS clone 6</strain>
    </source>
</reference>
<dbReference type="EMBL" id="BDEQ01000001">
    <property type="protein sequence ID" value="GAT94313.1"/>
    <property type="molecule type" value="Genomic_DNA"/>
</dbReference>
<keyword evidence="3 5" id="KW-0647">Proteasome</keyword>
<protein>
    <submittedName>
        <fullName evidence="5">Proteasome subunit beta type 1 putative</fullName>
    </submittedName>
</protein>
<dbReference type="FunFam" id="3.60.20.10:FF:000122">
    <property type="entry name" value="Proteasome subunit beta type-1, putative"/>
    <property type="match status" value="1"/>
</dbReference>
<proteinExistence type="predicted"/>
<evidence type="ECO:0000256" key="2">
    <source>
        <dbReference type="ARBA" id="ARBA00022490"/>
    </source>
</evidence>
<evidence type="ECO:0000256" key="3">
    <source>
        <dbReference type="ARBA" id="ARBA00022942"/>
    </source>
</evidence>
<dbReference type="SUPFAM" id="SSF56235">
    <property type="entry name" value="N-terminal nucleophile aminohydrolases (Ntn hydrolases)"/>
    <property type="match status" value="1"/>
</dbReference>
<dbReference type="PROSITE" id="PS51476">
    <property type="entry name" value="PROTEASOME_BETA_2"/>
    <property type="match status" value="1"/>
</dbReference>
<feature type="region of interest" description="Disordered" evidence="4">
    <location>
        <begin position="1"/>
        <end position="21"/>
    </location>
</feature>
<sequence length="226" mass="25529">MGKNKMFTQQPVREAKNKDQWSPYEDNCGTCVVIKGEDFVVIASDTRMSRDYMILTRNDSKIYPLTSKCVFTGSGMRADIKELTDQIKAHIKNYKYENGKEMSTESVAQVLSNTLYSHRFFPYYSFSLLAGINSKGKAVTYNYDAVGSFEERKYSCSGSGEELAYPLLDSLLKDRTEPLGEQEAINIARDVMTSACERDIHTGDNVEIVILNSNGIRKEVHFMASD</sequence>
<evidence type="ECO:0000256" key="4">
    <source>
        <dbReference type="SAM" id="MobiDB-lite"/>
    </source>
</evidence>
<gene>
    <name evidence="5" type="ORF">CL6EHI_174670</name>
</gene>
<dbReference type="VEuPathDB" id="AmoebaDB:EHI5A_179890"/>
<organism evidence="5 6">
    <name type="scientific">Entamoeba histolytica</name>
    <dbReference type="NCBI Taxonomy" id="5759"/>
    <lineage>
        <taxon>Eukaryota</taxon>
        <taxon>Amoebozoa</taxon>
        <taxon>Evosea</taxon>
        <taxon>Archamoebae</taxon>
        <taxon>Mastigamoebida</taxon>
        <taxon>Entamoebidae</taxon>
        <taxon>Entamoeba</taxon>
    </lineage>
</organism>
<keyword evidence="2" id="KW-0963">Cytoplasm</keyword>
<dbReference type="CDD" id="cd03757">
    <property type="entry name" value="proteasome_beta_type_1"/>
    <property type="match status" value="1"/>
</dbReference>
<dbReference type="GO" id="GO:0005839">
    <property type="term" value="C:proteasome core complex"/>
    <property type="evidence" value="ECO:0007669"/>
    <property type="project" value="InterPro"/>
</dbReference>
<dbReference type="InterPro" id="IPR023333">
    <property type="entry name" value="Proteasome_suB-type"/>
</dbReference>